<dbReference type="Gene3D" id="2.80.10.50">
    <property type="match status" value="1"/>
</dbReference>
<feature type="chain" id="PRO_5045180339" evidence="1">
    <location>
        <begin position="30"/>
        <end position="256"/>
    </location>
</feature>
<keyword evidence="4" id="KW-1185">Reference proteome</keyword>
<organism evidence="3 4">
    <name type="scientific">Tenggerimyces flavus</name>
    <dbReference type="NCBI Taxonomy" id="1708749"/>
    <lineage>
        <taxon>Bacteria</taxon>
        <taxon>Bacillati</taxon>
        <taxon>Actinomycetota</taxon>
        <taxon>Actinomycetes</taxon>
        <taxon>Propionibacteriales</taxon>
        <taxon>Nocardioidaceae</taxon>
        <taxon>Tenggerimyces</taxon>
    </lineage>
</organism>
<proteinExistence type="predicted"/>
<dbReference type="InterPro" id="IPR035992">
    <property type="entry name" value="Ricin_B-like_lectins"/>
</dbReference>
<feature type="domain" description="Ricin B lectin" evidence="2">
    <location>
        <begin position="45"/>
        <end position="181"/>
    </location>
</feature>
<dbReference type="InterPro" id="IPR000772">
    <property type="entry name" value="Ricin_B_lectin"/>
</dbReference>
<evidence type="ECO:0000256" key="1">
    <source>
        <dbReference type="SAM" id="SignalP"/>
    </source>
</evidence>
<protein>
    <submittedName>
        <fullName evidence="3">Ricin-type beta-trefoil lectin domain protein</fullName>
    </submittedName>
</protein>
<dbReference type="Pfam" id="PF00652">
    <property type="entry name" value="Ricin_B_lectin"/>
    <property type="match status" value="1"/>
</dbReference>
<name>A0ABV7YJA8_9ACTN</name>
<keyword evidence="1" id="KW-0732">Signal</keyword>
<feature type="signal peptide" evidence="1">
    <location>
        <begin position="1"/>
        <end position="29"/>
    </location>
</feature>
<evidence type="ECO:0000313" key="4">
    <source>
        <dbReference type="Proteomes" id="UP001595699"/>
    </source>
</evidence>
<comment type="caution">
    <text evidence="3">The sequence shown here is derived from an EMBL/GenBank/DDBJ whole genome shotgun (WGS) entry which is preliminary data.</text>
</comment>
<dbReference type="Proteomes" id="UP001595699">
    <property type="component" value="Unassembled WGS sequence"/>
</dbReference>
<dbReference type="SUPFAM" id="SSF50370">
    <property type="entry name" value="Ricin B-like lectins"/>
    <property type="match status" value="1"/>
</dbReference>
<reference evidence="4" key="1">
    <citation type="journal article" date="2019" name="Int. J. Syst. Evol. Microbiol.">
        <title>The Global Catalogue of Microorganisms (GCM) 10K type strain sequencing project: providing services to taxonomists for standard genome sequencing and annotation.</title>
        <authorList>
            <consortium name="The Broad Institute Genomics Platform"/>
            <consortium name="The Broad Institute Genome Sequencing Center for Infectious Disease"/>
            <person name="Wu L."/>
            <person name="Ma J."/>
        </authorList>
    </citation>
    <scope>NUCLEOTIDE SEQUENCE [LARGE SCALE GENOMIC DNA]</scope>
    <source>
        <strain evidence="4">CGMCC 4.7241</strain>
    </source>
</reference>
<gene>
    <name evidence="3" type="ORF">ACFOUW_27960</name>
</gene>
<dbReference type="EMBL" id="JBHRZH010000031">
    <property type="protein sequence ID" value="MFC3764706.1"/>
    <property type="molecule type" value="Genomic_DNA"/>
</dbReference>
<sequence length="256" mass="26894">MPRTWWKRTGAAMVALAMAGALTTGVAQAETKSALPKDEPGLLALRSDDNLCLTFVVADKIPTAVMAPCVPSPISMLQEWTLTADGQLQVSLTDGLLDPLPTGACLDTAADLVPVELPAETPVLVLPCRKGTGQQWTYDDATGSLVNKANDKALSPILGADVVGAPVVTRLLNKTDDTQGWDQVEAPGLSLGGAITFLMNLIYGLVDIDLDVSLCEDLLAQVSAKVTIPPELWELPAAMVDQVPGAPTREEVTAGR</sequence>
<evidence type="ECO:0000259" key="2">
    <source>
        <dbReference type="Pfam" id="PF00652"/>
    </source>
</evidence>
<evidence type="ECO:0000313" key="3">
    <source>
        <dbReference type="EMBL" id="MFC3764706.1"/>
    </source>
</evidence>
<dbReference type="PROSITE" id="PS50231">
    <property type="entry name" value="RICIN_B_LECTIN"/>
    <property type="match status" value="1"/>
</dbReference>
<accession>A0ABV7YJA8</accession>
<dbReference type="RefSeq" id="WP_205118989.1">
    <property type="nucleotide sequence ID" value="NZ_JAFBCM010000001.1"/>
</dbReference>